<organism evidence="2 3">
    <name type="scientific">Algoriphagus jejuensis</name>
    <dbReference type="NCBI Taxonomy" id="419934"/>
    <lineage>
        <taxon>Bacteria</taxon>
        <taxon>Pseudomonadati</taxon>
        <taxon>Bacteroidota</taxon>
        <taxon>Cytophagia</taxon>
        <taxon>Cytophagales</taxon>
        <taxon>Cyclobacteriaceae</taxon>
        <taxon>Algoriphagus</taxon>
    </lineage>
</organism>
<name>A0ABN1N3P4_9BACT</name>
<reference evidence="2 3" key="1">
    <citation type="journal article" date="2019" name="Int. J. Syst. Evol. Microbiol.">
        <title>The Global Catalogue of Microorganisms (GCM) 10K type strain sequencing project: providing services to taxonomists for standard genome sequencing and annotation.</title>
        <authorList>
            <consortium name="The Broad Institute Genomics Platform"/>
            <consortium name="The Broad Institute Genome Sequencing Center for Infectious Disease"/>
            <person name="Wu L."/>
            <person name="Ma J."/>
        </authorList>
    </citation>
    <scope>NUCLEOTIDE SEQUENCE [LARGE SCALE GENOMIC DNA]</scope>
    <source>
        <strain evidence="2 3">JCM 16112</strain>
    </source>
</reference>
<accession>A0ABN1N3P4</accession>
<proteinExistence type="predicted"/>
<comment type="caution">
    <text evidence="2">The sequence shown here is derived from an EMBL/GenBank/DDBJ whole genome shotgun (WGS) entry which is preliminary data.</text>
</comment>
<protein>
    <submittedName>
        <fullName evidence="2">Malonate transporter subunit MadL</fullName>
    </submittedName>
</protein>
<evidence type="ECO:0000313" key="2">
    <source>
        <dbReference type="EMBL" id="GAA0880363.1"/>
    </source>
</evidence>
<keyword evidence="1" id="KW-0812">Transmembrane</keyword>
<keyword evidence="3" id="KW-1185">Reference proteome</keyword>
<evidence type="ECO:0000313" key="3">
    <source>
        <dbReference type="Proteomes" id="UP001500469"/>
    </source>
</evidence>
<feature type="transmembrane region" description="Helical" evidence="1">
    <location>
        <begin position="89"/>
        <end position="111"/>
    </location>
</feature>
<gene>
    <name evidence="2" type="primary">madL</name>
    <name evidence="2" type="ORF">GCM10009119_33330</name>
</gene>
<sequence length="120" mass="13250">MIKGLAVLSFSFILGMWCGQLLGAWLAINTNVGGVGFAMIFLLLSKEFLSKKGWWNGELEFGIEFWNKLYIPVVIAMAASLDVKSALSSGWLAILAGIIPVLLAFWVFKILMKNLNPARQ</sequence>
<dbReference type="Proteomes" id="UP001500469">
    <property type="component" value="Unassembled WGS sequence"/>
</dbReference>
<feature type="transmembrane region" description="Helical" evidence="1">
    <location>
        <begin position="28"/>
        <end position="44"/>
    </location>
</feature>
<dbReference type="Pfam" id="PF03817">
    <property type="entry name" value="MadL"/>
    <property type="match status" value="1"/>
</dbReference>
<evidence type="ECO:0000256" key="1">
    <source>
        <dbReference type="SAM" id="Phobius"/>
    </source>
</evidence>
<dbReference type="InterPro" id="IPR004690">
    <property type="entry name" value="Maln_transptMadL"/>
</dbReference>
<keyword evidence="1" id="KW-1133">Transmembrane helix</keyword>
<keyword evidence="1" id="KW-0472">Membrane</keyword>
<dbReference type="RefSeq" id="WP_343853688.1">
    <property type="nucleotide sequence ID" value="NZ_BAAAFI010000043.1"/>
</dbReference>
<dbReference type="EMBL" id="BAAAFI010000043">
    <property type="protein sequence ID" value="GAA0880363.1"/>
    <property type="molecule type" value="Genomic_DNA"/>
</dbReference>